<feature type="region of interest" description="Disordered" evidence="2">
    <location>
        <begin position="494"/>
        <end position="530"/>
    </location>
</feature>
<dbReference type="InterPro" id="IPR051506">
    <property type="entry name" value="ATOS_Transcription_Regulators"/>
</dbReference>
<protein>
    <recommendedName>
        <fullName evidence="3">Atos-like conserved domain-containing protein</fullName>
    </recommendedName>
</protein>
<feature type="region of interest" description="Disordered" evidence="2">
    <location>
        <begin position="826"/>
        <end position="847"/>
    </location>
</feature>
<feature type="compositionally biased region" description="Low complexity" evidence="2">
    <location>
        <begin position="666"/>
        <end position="675"/>
    </location>
</feature>
<keyword evidence="5" id="KW-1185">Reference proteome</keyword>
<comment type="caution">
    <text evidence="4">The sequence shown here is derived from an EMBL/GenBank/DDBJ whole genome shotgun (WGS) entry which is preliminary data.</text>
</comment>
<dbReference type="SMART" id="SM01177">
    <property type="entry name" value="DUF4210"/>
    <property type="match status" value="1"/>
</dbReference>
<dbReference type="Pfam" id="PF13889">
    <property type="entry name" value="Chromosome_seg"/>
    <property type="match status" value="1"/>
</dbReference>
<proteinExistence type="inferred from homology"/>
<name>A0A8S9Z3L4_9TREM</name>
<dbReference type="EMBL" id="JTDE01000945">
    <property type="protein sequence ID" value="KAF7259983.1"/>
    <property type="molecule type" value="Genomic_DNA"/>
</dbReference>
<feature type="region of interest" description="Disordered" evidence="2">
    <location>
        <begin position="657"/>
        <end position="677"/>
    </location>
</feature>
<feature type="region of interest" description="Disordered" evidence="2">
    <location>
        <begin position="367"/>
        <end position="402"/>
    </location>
</feature>
<feature type="region of interest" description="Disordered" evidence="2">
    <location>
        <begin position="265"/>
        <end position="290"/>
    </location>
</feature>
<dbReference type="Pfam" id="PF13915">
    <property type="entry name" value="DUF4210"/>
    <property type="match status" value="1"/>
</dbReference>
<accession>A0A8S9Z3L4</accession>
<evidence type="ECO:0000259" key="3">
    <source>
        <dbReference type="SMART" id="SM01177"/>
    </source>
</evidence>
<dbReference type="InterPro" id="IPR025261">
    <property type="entry name" value="Atos-like_cons_dom"/>
</dbReference>
<dbReference type="InterPro" id="IPR033473">
    <property type="entry name" value="Atos-like_C"/>
</dbReference>
<gene>
    <name evidence="4" type="ORF">EG68_02811</name>
</gene>
<dbReference type="Proteomes" id="UP000822476">
    <property type="component" value="Unassembled WGS sequence"/>
</dbReference>
<reference evidence="4" key="1">
    <citation type="submission" date="2019-07" db="EMBL/GenBank/DDBJ databases">
        <title>Annotation for the trematode Paragonimus miyazaki's.</title>
        <authorList>
            <person name="Choi Y.-J."/>
        </authorList>
    </citation>
    <scope>NUCLEOTIDE SEQUENCE</scope>
    <source>
        <strain evidence="4">Japan</strain>
    </source>
</reference>
<feature type="compositionally biased region" description="Polar residues" evidence="2">
    <location>
        <begin position="505"/>
        <end position="515"/>
    </location>
</feature>
<organism evidence="4 5">
    <name type="scientific">Paragonimus skrjabini miyazakii</name>
    <dbReference type="NCBI Taxonomy" id="59628"/>
    <lineage>
        <taxon>Eukaryota</taxon>
        <taxon>Metazoa</taxon>
        <taxon>Spiralia</taxon>
        <taxon>Lophotrochozoa</taxon>
        <taxon>Platyhelminthes</taxon>
        <taxon>Trematoda</taxon>
        <taxon>Digenea</taxon>
        <taxon>Plagiorchiida</taxon>
        <taxon>Troglotremata</taxon>
        <taxon>Troglotrematidae</taxon>
        <taxon>Paragonimus</taxon>
    </lineage>
</organism>
<feature type="region of interest" description="Disordered" evidence="2">
    <location>
        <begin position="549"/>
        <end position="568"/>
    </location>
</feature>
<feature type="domain" description="Atos-like conserved" evidence="3">
    <location>
        <begin position="698"/>
        <end position="756"/>
    </location>
</feature>
<comment type="similarity">
    <text evidence="1">Belongs to the ATOS family.</text>
</comment>
<dbReference type="PANTHER" id="PTHR13199">
    <property type="entry name" value="GH03947P"/>
    <property type="match status" value="1"/>
</dbReference>
<evidence type="ECO:0000256" key="1">
    <source>
        <dbReference type="ARBA" id="ARBA00034497"/>
    </source>
</evidence>
<dbReference type="OrthoDB" id="8625101at2759"/>
<feature type="compositionally biased region" description="Basic and acidic residues" evidence="2">
    <location>
        <begin position="835"/>
        <end position="847"/>
    </location>
</feature>
<sequence length="991" mass="110414">MLKSKNSNSSQVNISQDLSRFSEISCCSLEKFILAQYCRCYPNYIEQVNVDSCHSRNSTPTDIHTASKVAKQPTNTEVCSILDILVLRENCSEHSDEEQIPVFICEQWVFELTNTSSTADRALSVNDVQREIEHYFSSSPFSFWLKEHFQFKPFRLSHRVRTGHEDISLLGAYFPMDSSQTDPMESSVGRFSSVVQKKLSSHPHSQMSPDRHSASMDSWLKHAFSPIMIGSDKLLKLTVFAPERMPADSPDCPFCVPNSESLSLTPKRSNRIGASVEESRQPPVSDSTHITSLQSSNNANLVNSPSSFVECSLDLKPLDENLNSPIVVMTDLRTNFFPESSHSTMYDMPFFSVVNFESATESATSTLTKKSRLVKASGTSAPLESPPRKQQRISAESNGVSSCSDLTLTTTVTSSLSHNRGATLDNVIAEFHQLNVERCELDDLKQDWNHNSLNTTACLPPEQFYLSTGKLPTPVQVPQSEPCVTRSVAKKREYTSNAADLDSKNGMNSSPSESNYGHLPRERRRNATSTCVSQRDSILFFNRRTGLPLQSSPVPLKRSTSGKFDFDSSLSSLKASQSSISVYDQVKQDTVPFNTDLNSSTCGNRSSEVAVSTNLSNMQLRRRPASLRLNLPTENEQNGRHALPGRRRTCQTEVNQAEISCSAPPSGSRNSGLRSSGHDRMANTLGCSPVSHGSSQHLLVNFEESMLNGRIHPVGQVDGFTLELGASGSFFPAHERVPLKTYFFNLSDDNKPSPYLGYADLRHLRNGKGYHVPMKGSVQLTLFNPNKFVVKMFVIGYDFEDMPPNSQTFLRQRTVYVPIPKKPSLTEHSWTEPNEETRSSADEPNKVGDHLSASDLFWLSSKRCESELTTSSFCSSSSCSCSSLSSLSSACSSSSLASNQTVNSIGGRAEHSVCLRYLVHLRFHTTRSGRLYLHTDARLIFARDKFEFDPRVADYELRSFVHAPSNPRYSPKKWTKRQRTSVPFLPRFTSP</sequence>
<dbReference type="PANTHER" id="PTHR13199:SF11">
    <property type="entry name" value="PROTEIN ATOSSA"/>
    <property type="match status" value="1"/>
</dbReference>
<evidence type="ECO:0000313" key="5">
    <source>
        <dbReference type="Proteomes" id="UP000822476"/>
    </source>
</evidence>
<evidence type="ECO:0000313" key="4">
    <source>
        <dbReference type="EMBL" id="KAF7259983.1"/>
    </source>
</evidence>
<evidence type="ECO:0000256" key="2">
    <source>
        <dbReference type="SAM" id="MobiDB-lite"/>
    </source>
</evidence>
<dbReference type="AlphaFoldDB" id="A0A8S9Z3L4"/>